<evidence type="ECO:0000256" key="1">
    <source>
        <dbReference type="SAM" id="Coils"/>
    </source>
</evidence>
<feature type="domain" description="Alcohol dehydrogenase-like N-terminal" evidence="4">
    <location>
        <begin position="747"/>
        <end position="836"/>
    </location>
</feature>
<feature type="compositionally biased region" description="Polar residues" evidence="2">
    <location>
        <begin position="94"/>
        <end position="103"/>
    </location>
</feature>
<dbReference type="OrthoDB" id="2104370at2759"/>
<feature type="region of interest" description="Disordered" evidence="2">
    <location>
        <begin position="305"/>
        <end position="338"/>
    </location>
</feature>
<dbReference type="InterPro" id="IPR013154">
    <property type="entry name" value="ADH-like_N"/>
</dbReference>
<dbReference type="InterPro" id="IPR018562">
    <property type="entry name" value="ARS-binding_2"/>
</dbReference>
<feature type="compositionally biased region" description="Low complexity" evidence="2">
    <location>
        <begin position="409"/>
        <end position="423"/>
    </location>
</feature>
<feature type="non-terminal residue" evidence="5">
    <location>
        <position position="1"/>
    </location>
</feature>
<dbReference type="Gene3D" id="3.90.180.10">
    <property type="entry name" value="Medium-chain alcohol dehydrogenases, catalytic domain"/>
    <property type="match status" value="1"/>
</dbReference>
<feature type="transmembrane region" description="Helical" evidence="3">
    <location>
        <begin position="881"/>
        <end position="899"/>
    </location>
</feature>
<dbReference type="Proteomes" id="UP000186594">
    <property type="component" value="Unassembled WGS sequence"/>
</dbReference>
<evidence type="ECO:0000313" key="6">
    <source>
        <dbReference type="Proteomes" id="UP000186594"/>
    </source>
</evidence>
<keyword evidence="1" id="KW-0175">Coiled coil</keyword>
<dbReference type="STRING" id="1198029.A0A1U7LMJ9"/>
<gene>
    <name evidence="5" type="ORF">NEOLI_004602</name>
</gene>
<dbReference type="GO" id="GO:0003688">
    <property type="term" value="F:DNA replication origin binding"/>
    <property type="evidence" value="ECO:0007669"/>
    <property type="project" value="TreeGrafter"/>
</dbReference>
<keyword evidence="3" id="KW-1133">Transmembrane helix</keyword>
<feature type="compositionally biased region" description="Polar residues" evidence="2">
    <location>
        <begin position="449"/>
        <end position="471"/>
    </location>
</feature>
<dbReference type="SUPFAM" id="SSF50129">
    <property type="entry name" value="GroES-like"/>
    <property type="match status" value="1"/>
</dbReference>
<feature type="compositionally biased region" description="Low complexity" evidence="2">
    <location>
        <begin position="436"/>
        <end position="448"/>
    </location>
</feature>
<accession>A0A1U7LMJ9</accession>
<feature type="region of interest" description="Disordered" evidence="2">
    <location>
        <begin position="392"/>
        <end position="484"/>
    </location>
</feature>
<dbReference type="Pfam" id="PF08240">
    <property type="entry name" value="ADH_N"/>
    <property type="match status" value="1"/>
</dbReference>
<evidence type="ECO:0000259" key="4">
    <source>
        <dbReference type="Pfam" id="PF08240"/>
    </source>
</evidence>
<dbReference type="AlphaFoldDB" id="A0A1U7LMJ9"/>
<dbReference type="Pfam" id="PF09441">
    <property type="entry name" value="Abp2"/>
    <property type="match status" value="1"/>
</dbReference>
<name>A0A1U7LMJ9_NEOID</name>
<keyword evidence="3" id="KW-0472">Membrane</keyword>
<comment type="caution">
    <text evidence="5">The sequence shown here is derived from an EMBL/GenBank/DDBJ whole genome shotgun (WGS) entry which is preliminary data.</text>
</comment>
<dbReference type="InterPro" id="IPR011032">
    <property type="entry name" value="GroES-like_sf"/>
</dbReference>
<dbReference type="GO" id="GO:0016651">
    <property type="term" value="F:oxidoreductase activity, acting on NAD(P)H"/>
    <property type="evidence" value="ECO:0007669"/>
    <property type="project" value="InterPro"/>
</dbReference>
<keyword evidence="6" id="KW-1185">Reference proteome</keyword>
<dbReference type="InterPro" id="IPR047122">
    <property type="entry name" value="Trans-enoyl_RdTase-like"/>
</dbReference>
<dbReference type="PANTHER" id="PTHR42048">
    <property type="entry name" value="ARS-BINDING PROTEIN 2"/>
    <property type="match status" value="1"/>
</dbReference>
<dbReference type="Gene3D" id="3.40.50.720">
    <property type="entry name" value="NAD(P)-binding Rossmann-like Domain"/>
    <property type="match status" value="1"/>
</dbReference>
<protein>
    <submittedName>
        <fullName evidence="5">ARS-binding protein 2</fullName>
    </submittedName>
</protein>
<organism evidence="5 6">
    <name type="scientific">Neolecta irregularis (strain DAH-3)</name>
    <dbReference type="NCBI Taxonomy" id="1198029"/>
    <lineage>
        <taxon>Eukaryota</taxon>
        <taxon>Fungi</taxon>
        <taxon>Dikarya</taxon>
        <taxon>Ascomycota</taxon>
        <taxon>Taphrinomycotina</taxon>
        <taxon>Neolectales</taxon>
        <taxon>Neolectaceae</taxon>
        <taxon>Neolecta</taxon>
    </lineage>
</organism>
<keyword evidence="3" id="KW-0812">Transmembrane</keyword>
<feature type="compositionally biased region" description="Low complexity" evidence="2">
    <location>
        <begin position="116"/>
        <end position="129"/>
    </location>
</feature>
<evidence type="ECO:0000256" key="2">
    <source>
        <dbReference type="SAM" id="MobiDB-lite"/>
    </source>
</evidence>
<proteinExistence type="predicted"/>
<evidence type="ECO:0000313" key="5">
    <source>
        <dbReference type="EMBL" id="OLL23885.1"/>
    </source>
</evidence>
<feature type="coiled-coil region" evidence="1">
    <location>
        <begin position="633"/>
        <end position="667"/>
    </location>
</feature>
<reference evidence="5 6" key="1">
    <citation type="submission" date="2016-04" db="EMBL/GenBank/DDBJ databases">
        <title>Evolutionary innovation and constraint leading to complex multicellularity in the Ascomycota.</title>
        <authorList>
            <person name="Cisse O."/>
            <person name="Nguyen A."/>
            <person name="Hewitt D.A."/>
            <person name="Jedd G."/>
            <person name="Stajich J.E."/>
        </authorList>
    </citation>
    <scope>NUCLEOTIDE SEQUENCE [LARGE SCALE GENOMIC DNA]</scope>
    <source>
        <strain evidence="5 6">DAH-3</strain>
    </source>
</reference>
<dbReference type="CDD" id="cd08249">
    <property type="entry name" value="enoyl_reductase_like"/>
    <property type="match status" value="1"/>
</dbReference>
<evidence type="ECO:0000256" key="3">
    <source>
        <dbReference type="SAM" id="Phobius"/>
    </source>
</evidence>
<feature type="compositionally biased region" description="Basic and acidic residues" evidence="2">
    <location>
        <begin position="305"/>
        <end position="332"/>
    </location>
</feature>
<sequence>SSPPLIYLPRKAAKLLVTSLVCIPAGPDGNLPPQCLLLPVATMQTGAVQDIHTPEDERAESALAASSNIAENFARLQQSLLQPIPGLSNYRFSPTAEQKQQSAAPPHGSDSRSIEQQLQQFQRLAQASQTRDGHLPPLDPPVRPSTVPADRSLPNRNISHDSIADAYIQFMMYCNPSVPSDAKSDELATAFKLPPKSDGKAFDIFVLYQLIKQLDQGEIKTWTKLAQDLGVERKDEQSPQKVQQYAVRLKRWMHAMHIDSFFEYCMGKPHNYYLEIPDASAIGVIRDGVPLEEDLALRALHPESRPKRGRRRTDELGLLTEEHRETKRSRDDDYGDDSLLDDQIKLDDDLSDRFETDNIKFISAAKSTGGSTQWAQNLANWTAVPSTVAFPETKLEPAKRKRRHGPQVSSAWSTTSAAPAGARPRGRPPGTKNRLSSSSGVRPSAASVTPSPVAQPTMLNISTPDVTSARASPTPAKDSLNELASPTMPTHFPYPTYMPLRNLFHSQDAKLKASLVAGADLEFEQSTQVHDTLARILDDSAHAAPGFSKHEMPLGFEDTSNSVFASIGNLLACGELIDVNMRPVQMSTGQAVAGATHFLSFRIRQGGMLMSFSHEVIVDPVTGDMQTQDKSSLDRDDNELEQLRKKCAFLEARVAKSDGQLEKLKRDVFQSYFSSLLSFFLDLYFAIFFFILLVAFVSIASLCAYHYYVLWFPLYVPYPIMSNQASFLLEKHGKFAIQNTELYTPAANEVVIKVIAAAINPVDWKITDYGIFVTSYPCILGSDVAGVVESIGSDVSNVKKGDRVLALCAGLVSGAKYGGFQRYVPVYSHCVTKIPDAIGFDEASAIPLAIATAAVGFFEPDGLQLERPSSKPAMPKERKQTLLVWGGASSVGVMAIQLANHACFPNSLV</sequence>
<dbReference type="PANTHER" id="PTHR42048:SF1">
    <property type="entry name" value="ARS-BINDING PROTEIN 2"/>
    <property type="match status" value="1"/>
</dbReference>
<feature type="region of interest" description="Disordered" evidence="2">
    <location>
        <begin position="94"/>
        <end position="156"/>
    </location>
</feature>
<feature type="transmembrane region" description="Helical" evidence="3">
    <location>
        <begin position="683"/>
        <end position="708"/>
    </location>
</feature>
<dbReference type="EMBL" id="LXFE01001132">
    <property type="protein sequence ID" value="OLL23885.1"/>
    <property type="molecule type" value="Genomic_DNA"/>
</dbReference>